<reference evidence="3 4" key="1">
    <citation type="submission" date="2023-07" db="EMBL/GenBank/DDBJ databases">
        <title>Genomic Encyclopedia of Type Strains, Phase IV (KMG-IV): sequencing the most valuable type-strain genomes for metagenomic binning, comparative biology and taxonomic classification.</title>
        <authorList>
            <person name="Goeker M."/>
        </authorList>
    </citation>
    <scope>NUCLEOTIDE SEQUENCE [LARGE SCALE GENOMIC DNA]</scope>
    <source>
        <strain evidence="3 4">DSM 15561</strain>
    </source>
</reference>
<feature type="transmembrane region" description="Helical" evidence="2">
    <location>
        <begin position="102"/>
        <end position="128"/>
    </location>
</feature>
<keyword evidence="4" id="KW-1185">Reference proteome</keyword>
<gene>
    <name evidence="3" type="ORF">QOZ99_003962</name>
</gene>
<dbReference type="EMBL" id="JAUSVR010000020">
    <property type="protein sequence ID" value="MDQ0513046.1"/>
    <property type="molecule type" value="Genomic_DNA"/>
</dbReference>
<keyword evidence="2" id="KW-0812">Transmembrane</keyword>
<sequence>MGRVARRLVLVPVIMAVIMAVIMPAAAGIAMLVFMRMLVGMFMNMQHVALRRRRVRHVTVIMVRMRLVTVALMVAVVVVVVFVAVIMIAVVVTAAAGFAMGVMVIMAIIMRVAMVVAVRLGCLIGAALRLEGRIDHRHAGAQTARHLFQHGIAGDTDAVFQQFGRHMPVAQMPGETGKVVGIARDDLRHRLVRRHHGNRAPVIEREPITLLQAGRLRQVEQEHHVALPAHGDAAAVAAIMRQHHAVGRAGGIPGSGRKKRTGTDHDRVSSGQLLQRWETFAAMPSLRG</sequence>
<protein>
    <submittedName>
        <fullName evidence="3">Uncharacterized protein</fullName>
    </submittedName>
</protein>
<organism evidence="3 4">
    <name type="scientific">Ancylobacter amanitiformis</name>
    <dbReference type="NCBI Taxonomy" id="217069"/>
    <lineage>
        <taxon>Bacteria</taxon>
        <taxon>Pseudomonadati</taxon>
        <taxon>Pseudomonadota</taxon>
        <taxon>Alphaproteobacteria</taxon>
        <taxon>Hyphomicrobiales</taxon>
        <taxon>Xanthobacteraceae</taxon>
        <taxon>Ancylobacter</taxon>
    </lineage>
</organism>
<feature type="transmembrane region" description="Helical" evidence="2">
    <location>
        <begin position="70"/>
        <end position="96"/>
    </location>
</feature>
<feature type="region of interest" description="Disordered" evidence="1">
    <location>
        <begin position="246"/>
        <end position="270"/>
    </location>
</feature>
<accession>A0ABU0LWH0</accession>
<comment type="caution">
    <text evidence="3">The sequence shown here is derived from an EMBL/GenBank/DDBJ whole genome shotgun (WGS) entry which is preliminary data.</text>
</comment>
<evidence type="ECO:0000256" key="2">
    <source>
        <dbReference type="SAM" id="Phobius"/>
    </source>
</evidence>
<proteinExistence type="predicted"/>
<feature type="transmembrane region" description="Helical" evidence="2">
    <location>
        <begin position="7"/>
        <end position="27"/>
    </location>
</feature>
<evidence type="ECO:0000313" key="3">
    <source>
        <dbReference type="EMBL" id="MDQ0513046.1"/>
    </source>
</evidence>
<name>A0ABU0LWH0_9HYPH</name>
<keyword evidence="2" id="KW-0472">Membrane</keyword>
<evidence type="ECO:0000256" key="1">
    <source>
        <dbReference type="SAM" id="MobiDB-lite"/>
    </source>
</evidence>
<evidence type="ECO:0000313" key="4">
    <source>
        <dbReference type="Proteomes" id="UP001235094"/>
    </source>
</evidence>
<keyword evidence="2" id="KW-1133">Transmembrane helix</keyword>
<dbReference type="Proteomes" id="UP001235094">
    <property type="component" value="Unassembled WGS sequence"/>
</dbReference>
<feature type="transmembrane region" description="Helical" evidence="2">
    <location>
        <begin position="33"/>
        <end position="50"/>
    </location>
</feature>